<protein>
    <submittedName>
        <fullName evidence="3">DNA polymerase I</fullName>
    </submittedName>
</protein>
<dbReference type="Proteomes" id="UP000225977">
    <property type="component" value="Segment"/>
</dbReference>
<reference evidence="4" key="1">
    <citation type="submission" date="2016-02" db="EMBL/GenBank/DDBJ databases">
        <authorList>
            <person name="Mokah H."/>
            <person name="Prakash A."/>
            <person name="Horton L."/>
            <person name="Cochran E."/>
            <person name="Foltz S."/>
            <person name="Olszewski N."/>
            <person name="Jeyasankar M."/>
            <person name="Sehgal N."/>
            <person name="Miller A."/>
            <person name="Luong A."/>
            <person name="Miller R."/>
            <person name="Afzal A."/>
            <person name="Dandamudi K."/>
            <person name="Yoo S."/>
            <person name="Shi R."/>
            <person name="Carvalho R."/>
            <person name="Koparde V.N."/>
            <person name="Lee V."/>
            <person name="Buck G."/>
            <person name="Serrano M.G."/>
            <person name="Johnson A."/>
        </authorList>
    </citation>
    <scope>NUCLEOTIDE SEQUENCE [LARGE SCALE GENOMIC DNA]</scope>
</reference>
<proteinExistence type="predicted"/>
<dbReference type="GO" id="GO:0016020">
    <property type="term" value="C:membrane"/>
    <property type="evidence" value="ECO:0007669"/>
    <property type="project" value="InterPro"/>
</dbReference>
<evidence type="ECO:0000259" key="2">
    <source>
        <dbReference type="SMART" id="SM00244"/>
    </source>
</evidence>
<gene>
    <name evidence="3" type="ORF">JUGLONE_146</name>
</gene>
<dbReference type="InterPro" id="IPR000163">
    <property type="entry name" value="Prohibitin"/>
</dbReference>
<accession>A0A143FIX9</accession>
<keyword evidence="1" id="KW-0175">Coiled coil</keyword>
<dbReference type="CDD" id="cd03401">
    <property type="entry name" value="SPFH_prohibitin"/>
    <property type="match status" value="1"/>
</dbReference>
<dbReference type="Pfam" id="PF01145">
    <property type="entry name" value="Band_7"/>
    <property type="match status" value="1"/>
</dbReference>
<sequence>MNLSKSTWNMKKVVGASVLGVMILGGGIFTAMSVTSIEQGHVGVVYNRGYGIEKETLGQGWHWVAPWKRVTAYPISTATVNVDKFNVQTKDGKPLTVSLSYDYANDVDKLPAIYNKFKGQAPDVTENGWLQTRIKKATLNVFSNYSVLEVFQHQGDINAKIEKEFKAMVTNTGFLVDSVTLEAPKPDANTAKAIQGVVDAQQNLEKAEIEKKQATITAEKLIEEARGKAESNRIVKESLTPELLESKKIEKWNGEVPKVQGSGGNMLQLPADILK</sequence>
<dbReference type="PANTHER" id="PTHR23222">
    <property type="entry name" value="PROHIBITIN"/>
    <property type="match status" value="1"/>
</dbReference>
<name>A0A143FIX9_9CAUD</name>
<dbReference type="SMART" id="SM00244">
    <property type="entry name" value="PHB"/>
    <property type="match status" value="1"/>
</dbReference>
<organism evidence="3 4">
    <name type="scientific">Bacillus phage Juglone</name>
    <dbReference type="NCBI Taxonomy" id="1805949"/>
    <lineage>
        <taxon>Viruses</taxon>
        <taxon>Duplodnaviria</taxon>
        <taxon>Heunggongvirae</taxon>
        <taxon>Uroviricota</taxon>
        <taxon>Caudoviricetes</taxon>
        <taxon>Herelleviridae</taxon>
        <taxon>Bastillevirinae</taxon>
        <taxon>Bequatrovirus</taxon>
        <taxon>Bequatrovirus troll</taxon>
    </lineage>
</organism>
<dbReference type="InterPro" id="IPR036013">
    <property type="entry name" value="Band_7/SPFH_dom_sf"/>
</dbReference>
<evidence type="ECO:0000256" key="1">
    <source>
        <dbReference type="SAM" id="Coils"/>
    </source>
</evidence>
<evidence type="ECO:0000313" key="3">
    <source>
        <dbReference type="EMBL" id="AMW61671.1"/>
    </source>
</evidence>
<dbReference type="SUPFAM" id="SSF117892">
    <property type="entry name" value="Band 7/SPFH domain"/>
    <property type="match status" value="1"/>
</dbReference>
<dbReference type="InterPro" id="IPR001107">
    <property type="entry name" value="Band_7"/>
</dbReference>
<dbReference type="Gene3D" id="3.30.479.30">
    <property type="entry name" value="Band 7 domain"/>
    <property type="match status" value="1"/>
</dbReference>
<feature type="coiled-coil region" evidence="1">
    <location>
        <begin position="197"/>
        <end position="224"/>
    </location>
</feature>
<dbReference type="PANTHER" id="PTHR23222:SF0">
    <property type="entry name" value="PROHIBITIN 1"/>
    <property type="match status" value="1"/>
</dbReference>
<feature type="domain" description="Band 7" evidence="2">
    <location>
        <begin position="32"/>
        <end position="198"/>
    </location>
</feature>
<evidence type="ECO:0000313" key="4">
    <source>
        <dbReference type="Proteomes" id="UP000225977"/>
    </source>
</evidence>
<dbReference type="EMBL" id="KU737345">
    <property type="protein sequence ID" value="AMW61671.1"/>
    <property type="molecule type" value="Genomic_DNA"/>
</dbReference>